<evidence type="ECO:0000256" key="3">
    <source>
        <dbReference type="ARBA" id="ARBA00022452"/>
    </source>
</evidence>
<dbReference type="NCBIfam" id="TIGR04056">
    <property type="entry name" value="OMP_RagA_SusC"/>
    <property type="match status" value="1"/>
</dbReference>
<reference evidence="10" key="2">
    <citation type="journal article" date="2021" name="PeerJ">
        <title>Extensive microbial diversity within the chicken gut microbiome revealed by metagenomics and culture.</title>
        <authorList>
            <person name="Gilroy R."/>
            <person name="Ravi A."/>
            <person name="Getino M."/>
            <person name="Pursley I."/>
            <person name="Horton D.L."/>
            <person name="Alikhan N.F."/>
            <person name="Baker D."/>
            <person name="Gharbi K."/>
            <person name="Hall N."/>
            <person name="Watson M."/>
            <person name="Adriaenssens E.M."/>
            <person name="Foster-Nyarko E."/>
            <person name="Jarju S."/>
            <person name="Secka A."/>
            <person name="Antonio M."/>
            <person name="Oren A."/>
            <person name="Chaudhuri R.R."/>
            <person name="La Ragione R."/>
            <person name="Hildebrand F."/>
            <person name="Pallen M.J."/>
        </authorList>
    </citation>
    <scope>NUCLEOTIDE SEQUENCE</scope>
    <source>
        <strain evidence="10">B1-20833</strain>
    </source>
</reference>
<dbReference type="InterPro" id="IPR012910">
    <property type="entry name" value="Plug_dom"/>
</dbReference>
<accession>A0A9D9ER07</accession>
<feature type="domain" description="TonB-dependent receptor plug" evidence="9">
    <location>
        <begin position="208"/>
        <end position="315"/>
    </location>
</feature>
<dbReference type="InterPro" id="IPR023996">
    <property type="entry name" value="TonB-dep_OMP_SusC/RagA"/>
</dbReference>
<evidence type="ECO:0000259" key="9">
    <source>
        <dbReference type="Pfam" id="PF07715"/>
    </source>
</evidence>
<evidence type="ECO:0000256" key="4">
    <source>
        <dbReference type="ARBA" id="ARBA00022692"/>
    </source>
</evidence>
<dbReference type="EMBL" id="JADIMI010000011">
    <property type="protein sequence ID" value="MBO8451508.1"/>
    <property type="molecule type" value="Genomic_DNA"/>
</dbReference>
<evidence type="ECO:0000313" key="11">
    <source>
        <dbReference type="Proteomes" id="UP000823661"/>
    </source>
</evidence>
<dbReference type="AlphaFoldDB" id="A0A9D9ER07"/>
<evidence type="ECO:0000256" key="1">
    <source>
        <dbReference type="ARBA" id="ARBA00004571"/>
    </source>
</evidence>
<dbReference type="InterPro" id="IPR023997">
    <property type="entry name" value="TonB-dep_OMP_SusC/RagA_CS"/>
</dbReference>
<gene>
    <name evidence="10" type="ORF">IAC06_01310</name>
</gene>
<evidence type="ECO:0000313" key="10">
    <source>
        <dbReference type="EMBL" id="MBO8451508.1"/>
    </source>
</evidence>
<comment type="similarity">
    <text evidence="7">Belongs to the TonB-dependent receptor family.</text>
</comment>
<name>A0A9D9ER07_9BACT</name>
<keyword evidence="2 7" id="KW-0813">Transport</keyword>
<keyword evidence="6 7" id="KW-0998">Cell outer membrane</keyword>
<dbReference type="Gene3D" id="2.60.40.1120">
    <property type="entry name" value="Carboxypeptidase-like, regulatory domain"/>
    <property type="match status" value="1"/>
</dbReference>
<dbReference type="NCBIfam" id="TIGR04057">
    <property type="entry name" value="SusC_RagA_signa"/>
    <property type="match status" value="1"/>
</dbReference>
<keyword evidence="5 7" id="KW-0472">Membrane</keyword>
<evidence type="ECO:0000256" key="6">
    <source>
        <dbReference type="ARBA" id="ARBA00023237"/>
    </source>
</evidence>
<dbReference type="Pfam" id="PF07715">
    <property type="entry name" value="Plug"/>
    <property type="match status" value="1"/>
</dbReference>
<feature type="signal peptide" evidence="8">
    <location>
        <begin position="1"/>
        <end position="20"/>
    </location>
</feature>
<protein>
    <submittedName>
        <fullName evidence="10">TonB-dependent receptor</fullName>
    </submittedName>
</protein>
<dbReference type="InterPro" id="IPR039426">
    <property type="entry name" value="TonB-dep_rcpt-like"/>
</dbReference>
<dbReference type="GO" id="GO:0009279">
    <property type="term" value="C:cell outer membrane"/>
    <property type="evidence" value="ECO:0007669"/>
    <property type="project" value="UniProtKB-SubCell"/>
</dbReference>
<dbReference type="InterPro" id="IPR008969">
    <property type="entry name" value="CarboxyPept-like_regulatory"/>
</dbReference>
<dbReference type="Gene3D" id="2.40.170.20">
    <property type="entry name" value="TonB-dependent receptor, beta-barrel domain"/>
    <property type="match status" value="1"/>
</dbReference>
<dbReference type="SUPFAM" id="SSF56935">
    <property type="entry name" value="Porins"/>
    <property type="match status" value="1"/>
</dbReference>
<evidence type="ECO:0000256" key="2">
    <source>
        <dbReference type="ARBA" id="ARBA00022448"/>
    </source>
</evidence>
<evidence type="ECO:0000256" key="5">
    <source>
        <dbReference type="ARBA" id="ARBA00023136"/>
    </source>
</evidence>
<keyword evidence="3 7" id="KW-1134">Transmembrane beta strand</keyword>
<proteinExistence type="inferred from homology"/>
<comment type="caution">
    <text evidence="10">The sequence shown here is derived from an EMBL/GenBank/DDBJ whole genome shotgun (WGS) entry which is preliminary data.</text>
</comment>
<dbReference type="Pfam" id="PF13715">
    <property type="entry name" value="CarbopepD_reg_2"/>
    <property type="match status" value="1"/>
</dbReference>
<dbReference type="InterPro" id="IPR036942">
    <property type="entry name" value="Beta-barrel_TonB_sf"/>
</dbReference>
<keyword evidence="4 7" id="KW-0812">Transmembrane</keyword>
<keyword evidence="8" id="KW-0732">Signal</keyword>
<sequence length="1115" mass="124407">MRRLLYGLLCAVLLPSAVFVSEADSAAAQSYSLSLTVAKAPVRDVAADVTRQTGLVFSYSASTGDREMSGVDVSLENVSADRLLDAVFSSEGLSWTILENMVSLYPSSQDGGPETRTLIGTVTDAVTGEPVPGVGVYYSDNPSFGVVTDLDGKYEIEVQERTELEFYSLGYGIQRLMVGDLGVLNVQLYPDNETLDEVVVVGAGTQRKVSVTGAISAVKGDALKAPVSSLTNNLAGKLAGVISVTSSGEPGSSSQFYIRGISTFGGRTTPLILLDGVEISVGDLNNLPAESIEGFSILKDASATAIYGARGANGVMLVTTKSGTENTKAIVNVSVDMSVLQPVNIVDYADGATYMAAYNEALLARNPSASPRYSEKQIEYTRSGVNPYLFPDVDWYDLMFKKVAMSQRANINIQGGGSKVTYYMSLQANHDSGLLDVPKNYSFNNNHNRWLYIFQNNIAYQVTPTTKIDLRMNAQISSMSSPNTSSNDIFNQVFLNNPVSFPAMFPEEEGVEHIRFGSAVMSAGRFYTNPYANMLNSYRKQNENKLNISLNIDQKLDFITEGLSVTALVNFNNWSQKYYTRGLDPFLYGVESGSWTEDNPQQYRITRLYTGDEYMTQSGVTRNSDNTFYLDARLNYKRTFGDGHNVTGMLMYMMREYSNDVLPNRNQGFSGRATYDYKNRYLVEFNFGYNGTERLGRQDRYEFFPAMSLGWVISNEDFWTPVRDAVDFFKIRTSFGLVGSDETGSGAGAPHFLYLDMVNMSGGPSFASGYTGSTVHTGPYITSYAVEGASWERSTQFDVGIDLHLFDQLSLTVDYYNYMRDRILMERASFPDILGYGNTTPWANVGKVNSYGVEVSVNWNRELAKDLWIDLRGNFTYTRNKYVYVDEPDYPYVWQTRTGKPLDAVYGYIADGLFESYEEIECSADQSFFGSTVMPGDIKYRDVDGNGRITEEDQVMLSPVGNMPRIQYGFGISLSWKRLDFSVFFNGSAQRKVMLNSSAIYPFCANDTNDHNLMQWIADSHWTEGADNTGVEYPRLGTLDTQISNNQQPSSWWLRNAGFLRFKTLEIGYSFPHCRVYLSGDNIAVWSPFRYWDPELQFYSYPLQRTFNIGVQVNF</sequence>
<comment type="subcellular location">
    <subcellularLocation>
        <location evidence="1 7">Cell outer membrane</location>
        <topology evidence="1 7">Multi-pass membrane protein</topology>
    </subcellularLocation>
</comment>
<keyword evidence="10" id="KW-0675">Receptor</keyword>
<dbReference type="Gene3D" id="2.170.130.10">
    <property type="entry name" value="TonB-dependent receptor, plug domain"/>
    <property type="match status" value="1"/>
</dbReference>
<dbReference type="PROSITE" id="PS52016">
    <property type="entry name" value="TONB_DEPENDENT_REC_3"/>
    <property type="match status" value="1"/>
</dbReference>
<dbReference type="SUPFAM" id="SSF49464">
    <property type="entry name" value="Carboxypeptidase regulatory domain-like"/>
    <property type="match status" value="1"/>
</dbReference>
<reference evidence="10" key="1">
    <citation type="submission" date="2020-10" db="EMBL/GenBank/DDBJ databases">
        <authorList>
            <person name="Gilroy R."/>
        </authorList>
    </citation>
    <scope>NUCLEOTIDE SEQUENCE</scope>
    <source>
        <strain evidence="10">B1-20833</strain>
    </source>
</reference>
<organism evidence="10 11">
    <name type="scientific">Candidatus Cryptobacteroides intestinavium</name>
    <dbReference type="NCBI Taxonomy" id="2840766"/>
    <lineage>
        <taxon>Bacteria</taxon>
        <taxon>Pseudomonadati</taxon>
        <taxon>Bacteroidota</taxon>
        <taxon>Bacteroidia</taxon>
        <taxon>Bacteroidales</taxon>
        <taxon>Candidatus Cryptobacteroides</taxon>
    </lineage>
</organism>
<dbReference type="Proteomes" id="UP000823661">
    <property type="component" value="Unassembled WGS sequence"/>
</dbReference>
<evidence type="ECO:0000256" key="8">
    <source>
        <dbReference type="SAM" id="SignalP"/>
    </source>
</evidence>
<dbReference type="InterPro" id="IPR037066">
    <property type="entry name" value="Plug_dom_sf"/>
</dbReference>
<evidence type="ECO:0000256" key="7">
    <source>
        <dbReference type="PROSITE-ProRule" id="PRU01360"/>
    </source>
</evidence>
<feature type="chain" id="PRO_5038388997" evidence="8">
    <location>
        <begin position="21"/>
        <end position="1115"/>
    </location>
</feature>
<dbReference type="FunFam" id="2.170.130.10:FF:000003">
    <property type="entry name" value="SusC/RagA family TonB-linked outer membrane protein"/>
    <property type="match status" value="1"/>
</dbReference>